<comment type="caution">
    <text evidence="1">The sequence shown here is derived from an EMBL/GenBank/DDBJ whole genome shotgun (WGS) entry which is preliminary data.</text>
</comment>
<reference evidence="1 2" key="1">
    <citation type="submission" date="2016-05" db="EMBL/GenBank/DDBJ databases">
        <title>Diversity and Homogeneity among Thermoacidophilic Verrucomicrobia Methanotrophs Linked with Geographical Origin.</title>
        <authorList>
            <person name="Erikstad H.-A."/>
            <person name="Smestad N.B."/>
            <person name="Ceballos R.M."/>
            <person name="Birkeland N.-K."/>
        </authorList>
    </citation>
    <scope>NUCLEOTIDE SEQUENCE [LARGE SCALE GENOMIC DNA]</scope>
    <source>
        <strain evidence="1 2">Phi</strain>
    </source>
</reference>
<evidence type="ECO:0000313" key="1">
    <source>
        <dbReference type="EMBL" id="TFE67272.1"/>
    </source>
</evidence>
<dbReference type="GO" id="GO:0009399">
    <property type="term" value="P:nitrogen fixation"/>
    <property type="evidence" value="ECO:0007669"/>
    <property type="project" value="InterPro"/>
</dbReference>
<dbReference type="InterPro" id="IPR006975">
    <property type="entry name" value="NifQ"/>
</dbReference>
<keyword evidence="2" id="KW-1185">Reference proteome</keyword>
<sequence>MTIAKRNKKQVMELCLHQTQPSQENISFPLFCMLKRSFSYVLQRFGNRDSDPFIPSLGMSNKELEKMLSFFSISMDDSQGGSLGTYLECYEEHKMLVEFFLRYRNRQGDMSLWIAHLLATASLGENHLWQDMGLKNRDELGSVLRAFFFPLFEANKEDMRWKRFFYRKLCEEEGLFVCKAPNCKDCLDRPICYGPE</sequence>
<dbReference type="GO" id="GO:0030151">
    <property type="term" value="F:molybdenum ion binding"/>
    <property type="evidence" value="ECO:0007669"/>
    <property type="project" value="InterPro"/>
</dbReference>
<dbReference type="Proteomes" id="UP000297713">
    <property type="component" value="Unassembled WGS sequence"/>
</dbReference>
<name>A0A4Y8P9B9_9BACT</name>
<evidence type="ECO:0000313" key="2">
    <source>
        <dbReference type="Proteomes" id="UP000297713"/>
    </source>
</evidence>
<gene>
    <name evidence="1" type="ORF">A7Q10_09695</name>
</gene>
<dbReference type="AlphaFoldDB" id="A0A4Y8P9B9"/>
<accession>A0A4Y8P9B9</accession>
<protein>
    <submittedName>
        <fullName evidence="1">Hydrogenase</fullName>
    </submittedName>
</protein>
<organism evidence="1 2">
    <name type="scientific">Methylacidiphilum caldifontis</name>
    <dbReference type="NCBI Taxonomy" id="2795386"/>
    <lineage>
        <taxon>Bacteria</taxon>
        <taxon>Pseudomonadati</taxon>
        <taxon>Verrucomicrobiota</taxon>
        <taxon>Methylacidiphilae</taxon>
        <taxon>Methylacidiphilales</taxon>
        <taxon>Methylacidiphilaceae</taxon>
        <taxon>Methylacidiphilum (ex Ratnadevi et al. 2023)</taxon>
    </lineage>
</organism>
<dbReference type="Pfam" id="PF04891">
    <property type="entry name" value="NifQ"/>
    <property type="match status" value="1"/>
</dbReference>
<proteinExistence type="predicted"/>
<dbReference type="EMBL" id="LXQC01000156">
    <property type="protein sequence ID" value="TFE67272.1"/>
    <property type="molecule type" value="Genomic_DNA"/>
</dbReference>